<keyword evidence="5" id="KW-0206">Cytoskeleton</keyword>
<accession>A0A672J225</accession>
<evidence type="ECO:0000256" key="8">
    <source>
        <dbReference type="ARBA" id="ARBA00046435"/>
    </source>
</evidence>
<evidence type="ECO:0000256" key="6">
    <source>
        <dbReference type="ARBA" id="ARBA00023273"/>
    </source>
</evidence>
<dbReference type="GO" id="GO:0030317">
    <property type="term" value="P:flagellated sperm motility"/>
    <property type="evidence" value="ECO:0007669"/>
    <property type="project" value="InterPro"/>
</dbReference>
<sequence length="190" mass="21862">MRKAVTQDKWAQTGWRIEQKYANKVLLGNWAEQRLQGLPSKMLFAHSGPPASHYLVTQYEESYGHRNTDALPTLQPWHADNLRGQPERVDRPISAPPTRSGPLQPTNHHFKKQQSHLQPLTVYRSAYQRHPLSAFCQARSARASRALSSHLHAPNHSNKDLHLRQRLLLQVPDHCLFPPSKHAWRQNCDS</sequence>
<reference evidence="10" key="1">
    <citation type="submission" date="2019-06" db="EMBL/GenBank/DDBJ databases">
        <authorList>
            <consortium name="Wellcome Sanger Institute Data Sharing"/>
        </authorList>
    </citation>
    <scope>NUCLEOTIDE SEQUENCE [LARGE SCALE GENOMIC DNA]</scope>
</reference>
<evidence type="ECO:0000256" key="1">
    <source>
        <dbReference type="ARBA" id="ARBA00004611"/>
    </source>
</evidence>
<name>A0A672J225_SALFA</name>
<reference evidence="10" key="3">
    <citation type="submission" date="2025-09" db="UniProtKB">
        <authorList>
            <consortium name="Ensembl"/>
        </authorList>
    </citation>
    <scope>IDENTIFICATION</scope>
</reference>
<comment type="subcellular location">
    <subcellularLocation>
        <location evidence="1">Cytoplasm</location>
        <location evidence="1">Cytoskeleton</location>
        <location evidence="1">Flagellum axoneme</location>
    </subcellularLocation>
</comment>
<evidence type="ECO:0000256" key="4">
    <source>
        <dbReference type="ARBA" id="ARBA00023069"/>
    </source>
</evidence>
<evidence type="ECO:0000313" key="11">
    <source>
        <dbReference type="Proteomes" id="UP000472267"/>
    </source>
</evidence>
<evidence type="ECO:0000256" key="2">
    <source>
        <dbReference type="ARBA" id="ARBA00022490"/>
    </source>
</evidence>
<keyword evidence="3" id="KW-0282">Flagellum</keyword>
<keyword evidence="4" id="KW-0969">Cilium</keyword>
<dbReference type="InterPro" id="IPR037662">
    <property type="entry name" value="CFAP68/107"/>
</dbReference>
<organism evidence="10 11">
    <name type="scientific">Salarias fasciatus</name>
    <name type="common">Jewelled blenny</name>
    <name type="synonym">Blennius fasciatus</name>
    <dbReference type="NCBI Taxonomy" id="181472"/>
    <lineage>
        <taxon>Eukaryota</taxon>
        <taxon>Metazoa</taxon>
        <taxon>Chordata</taxon>
        <taxon>Craniata</taxon>
        <taxon>Vertebrata</taxon>
        <taxon>Euteleostomi</taxon>
        <taxon>Actinopterygii</taxon>
        <taxon>Neopterygii</taxon>
        <taxon>Teleostei</taxon>
        <taxon>Neoteleostei</taxon>
        <taxon>Acanthomorphata</taxon>
        <taxon>Ovalentaria</taxon>
        <taxon>Blenniimorphae</taxon>
        <taxon>Blenniiformes</taxon>
        <taxon>Blennioidei</taxon>
        <taxon>Blenniidae</taxon>
        <taxon>Salariinae</taxon>
        <taxon>Salarias</taxon>
    </lineage>
</organism>
<evidence type="ECO:0000256" key="3">
    <source>
        <dbReference type="ARBA" id="ARBA00022846"/>
    </source>
</evidence>
<evidence type="ECO:0000256" key="9">
    <source>
        <dbReference type="SAM" id="MobiDB-lite"/>
    </source>
</evidence>
<dbReference type="GO" id="GO:0005879">
    <property type="term" value="C:axonemal microtubule"/>
    <property type="evidence" value="ECO:0007669"/>
    <property type="project" value="TreeGrafter"/>
</dbReference>
<feature type="region of interest" description="Disordered" evidence="9">
    <location>
        <begin position="81"/>
        <end position="117"/>
    </location>
</feature>
<protein>
    <submittedName>
        <fullName evidence="10">Si:ch211-226m7.4</fullName>
    </submittedName>
</protein>
<keyword evidence="2" id="KW-0963">Cytoplasm</keyword>
<dbReference type="InterPro" id="IPR054709">
    <property type="entry name" value="CFAP107"/>
</dbReference>
<reference evidence="10" key="2">
    <citation type="submission" date="2025-08" db="UniProtKB">
        <authorList>
            <consortium name="Ensembl"/>
        </authorList>
    </citation>
    <scope>IDENTIFICATION</scope>
</reference>
<evidence type="ECO:0000256" key="7">
    <source>
        <dbReference type="ARBA" id="ARBA00035003"/>
    </source>
</evidence>
<dbReference type="Ensembl" id="ENSSFAT00005049858.1">
    <property type="protein sequence ID" value="ENSSFAP00005048248.1"/>
    <property type="gene ID" value="ENSSFAG00005023447.1"/>
</dbReference>
<dbReference type="Pfam" id="PF22595">
    <property type="entry name" value="CFAP107"/>
    <property type="match status" value="1"/>
</dbReference>
<dbReference type="OMA" id="THHEEPK"/>
<dbReference type="PANTHER" id="PTHR31180:SF2">
    <property type="entry name" value="CILIA- AND FLAGELLA-ASSOCIATED PROTEIN 107"/>
    <property type="match status" value="1"/>
</dbReference>
<dbReference type="PANTHER" id="PTHR31180">
    <property type="entry name" value="CILIA- AND FLAGELLA-ASSOCIATED PROTEIN 107-RELATED"/>
    <property type="match status" value="1"/>
</dbReference>
<keyword evidence="6" id="KW-0966">Cell projection</keyword>
<evidence type="ECO:0000313" key="10">
    <source>
        <dbReference type="Ensembl" id="ENSSFAP00005048248.1"/>
    </source>
</evidence>
<comment type="subunit">
    <text evidence="8">Microtubule inner protein component of sperm flagellar doublet microtubules.</text>
</comment>
<comment type="function">
    <text evidence="7">Microtubule inner protein (MIP) part of the dynein-decorated doublet microtubules (DMTs) in cilia axoneme, which is required for motile cilia beating.</text>
</comment>
<keyword evidence="11" id="KW-1185">Reference proteome</keyword>
<dbReference type="InParanoid" id="A0A672J225"/>
<evidence type="ECO:0000256" key="5">
    <source>
        <dbReference type="ARBA" id="ARBA00023212"/>
    </source>
</evidence>
<dbReference type="Proteomes" id="UP000472267">
    <property type="component" value="Chromosome 5"/>
</dbReference>
<proteinExistence type="predicted"/>
<dbReference type="FunCoup" id="A0A672J225">
    <property type="interactions" value="562"/>
</dbReference>
<dbReference type="AlphaFoldDB" id="A0A672J225"/>